<feature type="transmembrane region" description="Helical" evidence="1">
    <location>
        <begin position="12"/>
        <end position="37"/>
    </location>
</feature>
<name>A0A1W1BE36_9ZZZZ</name>
<dbReference type="InterPro" id="IPR003362">
    <property type="entry name" value="Bact_transf"/>
</dbReference>
<keyword evidence="1" id="KW-1133">Transmembrane helix</keyword>
<feature type="domain" description="Bacterial sugar transferase" evidence="2">
    <location>
        <begin position="9"/>
        <end position="196"/>
    </location>
</feature>
<accession>A0A1W1BE36</accession>
<keyword evidence="3" id="KW-0328">Glycosyltransferase</keyword>
<sequence>MSNKDWFIKRSFDLILSIIGIVFTWWIILIALIIASIETKSFGLFIQKRVGRYGKLFNIYKIKTMKEISGLDTTVTTANDMRITKSGKFFRDTKIDELPQLFNILFGSMSFVGARPDVEGFADKLIGKDRIILDVPPAITGVASIKYRNEEEILAKEDNPEKYNKEVIWVDKVRLNRDYLENWSLKKDIQYIIKTAIG</sequence>
<keyword evidence="1" id="KW-0812">Transmembrane</keyword>
<dbReference type="PANTHER" id="PTHR30576:SF20">
    <property type="entry name" value="QUINOVOSAMINEPHOSPHOTRANSFERAE-RELATED"/>
    <property type="match status" value="1"/>
</dbReference>
<keyword evidence="1" id="KW-0472">Membrane</keyword>
<dbReference type="EC" id="2.4.1.-" evidence="3"/>
<reference evidence="3" key="1">
    <citation type="submission" date="2016-10" db="EMBL/GenBank/DDBJ databases">
        <authorList>
            <person name="de Groot N.N."/>
        </authorList>
    </citation>
    <scope>NUCLEOTIDE SEQUENCE</scope>
</reference>
<protein>
    <submittedName>
        <fullName evidence="3">Lipid carrier: UDP-N-acetylgalactosaminyltransferase</fullName>
        <ecNumber evidence="3">2.4.1.-</ecNumber>
    </submittedName>
</protein>
<evidence type="ECO:0000256" key="1">
    <source>
        <dbReference type="SAM" id="Phobius"/>
    </source>
</evidence>
<keyword evidence="3" id="KW-0808">Transferase</keyword>
<dbReference type="Pfam" id="PF02397">
    <property type="entry name" value="Bac_transf"/>
    <property type="match status" value="1"/>
</dbReference>
<gene>
    <name evidence="3" type="ORF">MNB_SV-9-1419</name>
</gene>
<dbReference type="GO" id="GO:0016780">
    <property type="term" value="F:phosphotransferase activity, for other substituted phosphate groups"/>
    <property type="evidence" value="ECO:0007669"/>
    <property type="project" value="TreeGrafter"/>
</dbReference>
<dbReference type="GO" id="GO:0016757">
    <property type="term" value="F:glycosyltransferase activity"/>
    <property type="evidence" value="ECO:0007669"/>
    <property type="project" value="UniProtKB-KW"/>
</dbReference>
<dbReference type="PANTHER" id="PTHR30576">
    <property type="entry name" value="COLANIC BIOSYNTHESIS UDP-GLUCOSE LIPID CARRIER TRANSFERASE"/>
    <property type="match status" value="1"/>
</dbReference>
<dbReference type="EMBL" id="FPHG01000011">
    <property type="protein sequence ID" value="SFV51753.1"/>
    <property type="molecule type" value="Genomic_DNA"/>
</dbReference>
<evidence type="ECO:0000259" key="2">
    <source>
        <dbReference type="Pfam" id="PF02397"/>
    </source>
</evidence>
<organism evidence="3">
    <name type="scientific">hydrothermal vent metagenome</name>
    <dbReference type="NCBI Taxonomy" id="652676"/>
    <lineage>
        <taxon>unclassified sequences</taxon>
        <taxon>metagenomes</taxon>
        <taxon>ecological metagenomes</taxon>
    </lineage>
</organism>
<evidence type="ECO:0000313" key="3">
    <source>
        <dbReference type="EMBL" id="SFV51753.1"/>
    </source>
</evidence>
<dbReference type="AlphaFoldDB" id="A0A1W1BE36"/>
<proteinExistence type="predicted"/>